<dbReference type="Proteomes" id="UP000003295">
    <property type="component" value="Unassembled WGS sequence"/>
</dbReference>
<proteinExistence type="predicted"/>
<evidence type="ECO:0000313" key="2">
    <source>
        <dbReference type="Proteomes" id="UP000003295"/>
    </source>
</evidence>
<sequence length="65" mass="7185">MFFQALATGDACTMNKTFKRGTRYPQGEHSPIASGPRGMLVPCVNGRALFFDAAPRRRRRGKEGV</sequence>
<organism evidence="1 2">
    <name type="scientific">Collinsella intestinalis DSM 13280</name>
    <dbReference type="NCBI Taxonomy" id="521003"/>
    <lineage>
        <taxon>Bacteria</taxon>
        <taxon>Bacillati</taxon>
        <taxon>Actinomycetota</taxon>
        <taxon>Coriobacteriia</taxon>
        <taxon>Coriobacteriales</taxon>
        <taxon>Coriobacteriaceae</taxon>
        <taxon>Collinsella</taxon>
    </lineage>
</organism>
<comment type="caution">
    <text evidence="1">The sequence shown here is derived from an EMBL/GenBank/DDBJ whole genome shotgun (WGS) entry which is preliminary data.</text>
</comment>
<evidence type="ECO:0000313" key="1">
    <source>
        <dbReference type="EMBL" id="EEP44955.1"/>
    </source>
</evidence>
<dbReference type="EMBL" id="ABXH02000004">
    <property type="protein sequence ID" value="EEP44955.1"/>
    <property type="molecule type" value="Genomic_DNA"/>
</dbReference>
<gene>
    <name evidence="1" type="ORF">COLINT_02225</name>
</gene>
<dbReference type="STRING" id="521003.COLINT_02225"/>
<dbReference type="HOGENOM" id="CLU_2842238_0_0_11"/>
<protein>
    <submittedName>
        <fullName evidence="1">Uncharacterized protein</fullName>
    </submittedName>
</protein>
<name>C4F855_9ACTN</name>
<accession>C4F855</accession>
<reference evidence="1 2" key="1">
    <citation type="submission" date="2009-04" db="EMBL/GenBank/DDBJ databases">
        <authorList>
            <person name="Weinstock G."/>
            <person name="Sodergren E."/>
            <person name="Clifton S."/>
            <person name="Fulton L."/>
            <person name="Fulton B."/>
            <person name="Courtney L."/>
            <person name="Fronick C."/>
            <person name="Harrison M."/>
            <person name="Strong C."/>
            <person name="Farmer C."/>
            <person name="Delahaunty K."/>
            <person name="Markovic C."/>
            <person name="Hall O."/>
            <person name="Minx P."/>
            <person name="Tomlinson C."/>
            <person name="Mitreva M."/>
            <person name="Nelson J."/>
            <person name="Hou S."/>
            <person name="Wollam A."/>
            <person name="Pepin K.H."/>
            <person name="Johnson M."/>
            <person name="Bhonagiri V."/>
            <person name="Nash W.E."/>
            <person name="Warren W."/>
            <person name="Chinwalla A."/>
            <person name="Mardis E.R."/>
            <person name="Wilson R.K."/>
        </authorList>
    </citation>
    <scope>NUCLEOTIDE SEQUENCE [LARGE SCALE GENOMIC DNA]</scope>
    <source>
        <strain evidence="1 2">DSM 13280</strain>
    </source>
</reference>
<dbReference type="AlphaFoldDB" id="C4F855"/>